<gene>
    <name evidence="7" type="ORF">DB31_4845</name>
    <name evidence="6" type="ORF">DB31_6691</name>
</gene>
<protein>
    <submittedName>
        <fullName evidence="7">Glycerate kinase</fullName>
    </submittedName>
</protein>
<comment type="similarity">
    <text evidence="1 4">Belongs to the glycerate kinase type-1 family.</text>
</comment>
<evidence type="ECO:0000256" key="3">
    <source>
        <dbReference type="ARBA" id="ARBA00022777"/>
    </source>
</evidence>
<evidence type="ECO:0000313" key="8">
    <source>
        <dbReference type="Proteomes" id="UP000028725"/>
    </source>
</evidence>
<name>A0A085VZ00_9BACT</name>
<sequence>MTLRWLVAPQEFKGTLTASEVAEALQAGLQEAAPEVLLDVAPLADGGPGTVDALLAGGAGEQRVLTVQGPLGAPVQAAWALLESGRTAIIEMAAASGLSLLRPEERDARRASTYGTGELIRAALDAGCSRIIVGMGGSATNDGGAGALTALGYCFLDAQGQLLPPGGAALRQMARVDITQRHPRLTEVELLAATDVTAPLLGPNGASQLFGPQKGADPQTVEQLEEALAWFAQGLAPEFIRVPGAGAAGGLGYGLAVLAGANIASGYRLVAHGLRLERRVAVADVVLTGEGRFDRQTTLGKGPAALARTAKELGKPVVLFVGSTVHEEGLDTTLFQEIIELGSPPFDKEAAVRALREAAARWASTARHMKPHDERDRGHDREAGDEHLGSGGSM</sequence>
<dbReference type="GO" id="GO:0008887">
    <property type="term" value="F:glycerate kinase activity"/>
    <property type="evidence" value="ECO:0007669"/>
    <property type="project" value="UniProtKB-UniRule"/>
</dbReference>
<dbReference type="PANTHER" id="PTHR21599:SF0">
    <property type="entry name" value="GLYCERATE KINASE"/>
    <property type="match status" value="1"/>
</dbReference>
<keyword evidence="8" id="KW-1185">Reference proteome</keyword>
<dbReference type="InterPro" id="IPR004381">
    <property type="entry name" value="Glycerate_kinase"/>
</dbReference>
<dbReference type="InterPro" id="IPR018197">
    <property type="entry name" value="Glycerate_kinase_RE-like"/>
</dbReference>
<evidence type="ECO:0000256" key="2">
    <source>
        <dbReference type="ARBA" id="ARBA00022679"/>
    </source>
</evidence>
<dbReference type="EMBL" id="JMCB01000029">
    <property type="protein sequence ID" value="KFE60663.1"/>
    <property type="molecule type" value="Genomic_DNA"/>
</dbReference>
<dbReference type="RefSeq" id="WP_044198982.1">
    <property type="nucleotide sequence ID" value="NZ_JMCB01000029.1"/>
</dbReference>
<dbReference type="AlphaFoldDB" id="A0A085VZ00"/>
<evidence type="ECO:0000256" key="1">
    <source>
        <dbReference type="ARBA" id="ARBA00006284"/>
    </source>
</evidence>
<dbReference type="InterPro" id="IPR018193">
    <property type="entry name" value="Glyc_kinase_flavodox-like_fold"/>
</dbReference>
<accession>A0A085VZ00</accession>
<dbReference type="PIRSF" id="PIRSF006078">
    <property type="entry name" value="GlxK"/>
    <property type="match status" value="1"/>
</dbReference>
<dbReference type="STRING" id="394096.DB31_4845"/>
<dbReference type="Gene3D" id="3.90.1510.10">
    <property type="entry name" value="Glycerate kinase, domain 2"/>
    <property type="match status" value="1"/>
</dbReference>
<comment type="caution">
    <text evidence="7">The sequence shown here is derived from an EMBL/GenBank/DDBJ whole genome shotgun (WGS) entry which is preliminary data.</text>
</comment>
<dbReference type="InterPro" id="IPR036129">
    <property type="entry name" value="Glycerate_kinase_sf"/>
</dbReference>
<evidence type="ECO:0000313" key="7">
    <source>
        <dbReference type="EMBL" id="KFE60663.1"/>
    </source>
</evidence>
<dbReference type="NCBIfam" id="TIGR00045">
    <property type="entry name" value="glycerate kinase"/>
    <property type="match status" value="1"/>
</dbReference>
<dbReference type="Proteomes" id="UP000028725">
    <property type="component" value="Unassembled WGS sequence"/>
</dbReference>
<proteinExistence type="inferred from homology"/>
<keyword evidence="2 4" id="KW-0808">Transferase</keyword>
<dbReference type="GO" id="GO:0031388">
    <property type="term" value="P:organic acid phosphorylation"/>
    <property type="evidence" value="ECO:0007669"/>
    <property type="project" value="UniProtKB-UniRule"/>
</dbReference>
<organism evidence="7 8">
    <name type="scientific">Hyalangium minutum</name>
    <dbReference type="NCBI Taxonomy" id="394096"/>
    <lineage>
        <taxon>Bacteria</taxon>
        <taxon>Pseudomonadati</taxon>
        <taxon>Myxococcota</taxon>
        <taxon>Myxococcia</taxon>
        <taxon>Myxococcales</taxon>
        <taxon>Cystobacterineae</taxon>
        <taxon>Archangiaceae</taxon>
        <taxon>Hyalangium</taxon>
    </lineage>
</organism>
<dbReference type="PATRIC" id="fig|394096.3.peg.8574"/>
<evidence type="ECO:0000313" key="6">
    <source>
        <dbReference type="EMBL" id="KFE58425.1"/>
    </source>
</evidence>
<evidence type="ECO:0000256" key="4">
    <source>
        <dbReference type="PIRNR" id="PIRNR006078"/>
    </source>
</evidence>
<keyword evidence="3 4" id="KW-0418">Kinase</keyword>
<dbReference type="PANTHER" id="PTHR21599">
    <property type="entry name" value="GLYCERATE KINASE"/>
    <property type="match status" value="1"/>
</dbReference>
<evidence type="ECO:0000256" key="5">
    <source>
        <dbReference type="SAM" id="MobiDB-lite"/>
    </source>
</evidence>
<dbReference type="SUPFAM" id="SSF110738">
    <property type="entry name" value="Glycerate kinase I"/>
    <property type="match status" value="1"/>
</dbReference>
<feature type="region of interest" description="Disordered" evidence="5">
    <location>
        <begin position="363"/>
        <end position="394"/>
    </location>
</feature>
<dbReference type="EMBL" id="JMCB01000040">
    <property type="protein sequence ID" value="KFE58425.1"/>
    <property type="molecule type" value="Genomic_DNA"/>
</dbReference>
<dbReference type="Pfam" id="PF02595">
    <property type="entry name" value="Gly_kinase"/>
    <property type="match status" value="1"/>
</dbReference>
<feature type="compositionally biased region" description="Basic and acidic residues" evidence="5">
    <location>
        <begin position="371"/>
        <end position="388"/>
    </location>
</feature>
<dbReference type="Gene3D" id="3.40.50.10350">
    <property type="entry name" value="Glycerate kinase, domain 1"/>
    <property type="match status" value="1"/>
</dbReference>
<reference evidence="7 8" key="1">
    <citation type="submission" date="2014-04" db="EMBL/GenBank/DDBJ databases">
        <title>Genome assembly of Hyalangium minutum DSM 14724.</title>
        <authorList>
            <person name="Sharma G."/>
            <person name="Subramanian S."/>
        </authorList>
    </citation>
    <scope>NUCLEOTIDE SEQUENCE [LARGE SCALE GENOMIC DNA]</scope>
    <source>
        <strain evidence="7 8">DSM 14724</strain>
    </source>
</reference>